<proteinExistence type="inferred from homology"/>
<dbReference type="InterPro" id="IPR036291">
    <property type="entry name" value="NAD(P)-bd_dom_sf"/>
</dbReference>
<dbReference type="EMBL" id="RXNV01000001">
    <property type="protein sequence ID" value="RTR34490.1"/>
    <property type="molecule type" value="Genomic_DNA"/>
</dbReference>
<dbReference type="FunFam" id="3.40.50.720:FF:000084">
    <property type="entry name" value="Short-chain dehydrogenase reductase"/>
    <property type="match status" value="1"/>
</dbReference>
<evidence type="ECO:0000256" key="2">
    <source>
        <dbReference type="ARBA" id="ARBA00023002"/>
    </source>
</evidence>
<dbReference type="SUPFAM" id="SSF51735">
    <property type="entry name" value="NAD(P)-binding Rossmann-fold domains"/>
    <property type="match status" value="1"/>
</dbReference>
<dbReference type="RefSeq" id="WP_126503779.1">
    <property type="nucleotide sequence ID" value="NZ_RXNV01000001.1"/>
</dbReference>
<dbReference type="InterPro" id="IPR002347">
    <property type="entry name" value="SDR_fam"/>
</dbReference>
<dbReference type="Proteomes" id="UP000282060">
    <property type="component" value="Unassembled WGS sequence"/>
</dbReference>
<dbReference type="GO" id="GO:0016616">
    <property type="term" value="F:oxidoreductase activity, acting on the CH-OH group of donors, NAD or NADP as acceptor"/>
    <property type="evidence" value="ECO:0007669"/>
    <property type="project" value="TreeGrafter"/>
</dbReference>
<dbReference type="OrthoDB" id="9806974at2"/>
<dbReference type="PRINTS" id="PR00081">
    <property type="entry name" value="GDHRDH"/>
</dbReference>
<name>A0A431WGC4_9GAMM</name>
<dbReference type="GO" id="GO:0048038">
    <property type="term" value="F:quinone binding"/>
    <property type="evidence" value="ECO:0007669"/>
    <property type="project" value="TreeGrafter"/>
</dbReference>
<dbReference type="PANTHER" id="PTHR42760:SF133">
    <property type="entry name" value="3-OXOACYL-[ACYL-CARRIER-PROTEIN] REDUCTASE"/>
    <property type="match status" value="1"/>
</dbReference>
<evidence type="ECO:0000313" key="3">
    <source>
        <dbReference type="EMBL" id="RTR34490.1"/>
    </source>
</evidence>
<dbReference type="PRINTS" id="PR00080">
    <property type="entry name" value="SDRFAMILY"/>
</dbReference>
<sequence>MKFTQTGVALIIGGTSGMGFETAKQLIEAGIDVVIVGNNSAKLDRALTELNSLNKSVNTGRDKASGIQADLSQTSHVQRITDFVELPTTNIGYLVNAAGYFNPKPFIEHNESDYEIYMGLNKATFIISQAVAKNMIKNGGGNVVNIGSMWAKQAIKATPSSAYSMAKAGLHALTQHMAMELADFNIRVNAVSPAVVKTPIYRTFIDPAQMNEALAGFNSFHPIGRIGTPTDIANSISFLLSGDSDWVTGAIWDIDGGVMAGRN</sequence>
<reference evidence="3 4" key="1">
    <citation type="submission" date="2018-12" db="EMBL/GenBank/DDBJ databases">
        <authorList>
            <person name="Yu L."/>
        </authorList>
    </citation>
    <scope>NUCLEOTIDE SEQUENCE [LARGE SCALE GENOMIC DNA]</scope>
    <source>
        <strain evidence="3 4">HAW-EB5</strain>
    </source>
</reference>
<gene>
    <name evidence="3" type="ORF">EKG39_02110</name>
</gene>
<accession>A0A431WGC4</accession>
<keyword evidence="4" id="KW-1185">Reference proteome</keyword>
<comment type="caution">
    <text evidence="3">The sequence shown here is derived from an EMBL/GenBank/DDBJ whole genome shotgun (WGS) entry which is preliminary data.</text>
</comment>
<organism evidence="3 4">
    <name type="scientific">Shewanella atlantica</name>
    <dbReference type="NCBI Taxonomy" id="271099"/>
    <lineage>
        <taxon>Bacteria</taxon>
        <taxon>Pseudomonadati</taxon>
        <taxon>Pseudomonadota</taxon>
        <taxon>Gammaproteobacteria</taxon>
        <taxon>Alteromonadales</taxon>
        <taxon>Shewanellaceae</taxon>
        <taxon>Shewanella</taxon>
    </lineage>
</organism>
<dbReference type="Gene3D" id="3.40.50.720">
    <property type="entry name" value="NAD(P)-binding Rossmann-like Domain"/>
    <property type="match status" value="1"/>
</dbReference>
<keyword evidence="2" id="KW-0560">Oxidoreductase</keyword>
<evidence type="ECO:0000256" key="1">
    <source>
        <dbReference type="ARBA" id="ARBA00006484"/>
    </source>
</evidence>
<dbReference type="AlphaFoldDB" id="A0A431WGC4"/>
<dbReference type="PANTHER" id="PTHR42760">
    <property type="entry name" value="SHORT-CHAIN DEHYDROGENASES/REDUCTASES FAMILY MEMBER"/>
    <property type="match status" value="1"/>
</dbReference>
<dbReference type="CDD" id="cd05233">
    <property type="entry name" value="SDR_c"/>
    <property type="match status" value="1"/>
</dbReference>
<dbReference type="Pfam" id="PF13561">
    <property type="entry name" value="adh_short_C2"/>
    <property type="match status" value="1"/>
</dbReference>
<protein>
    <submittedName>
        <fullName evidence="3">SDR family oxidoreductase</fullName>
    </submittedName>
</protein>
<dbReference type="GO" id="GO:0006633">
    <property type="term" value="P:fatty acid biosynthetic process"/>
    <property type="evidence" value="ECO:0007669"/>
    <property type="project" value="TreeGrafter"/>
</dbReference>
<comment type="similarity">
    <text evidence="1">Belongs to the short-chain dehydrogenases/reductases (SDR) family.</text>
</comment>
<evidence type="ECO:0000313" key="4">
    <source>
        <dbReference type="Proteomes" id="UP000282060"/>
    </source>
</evidence>